<sequence length="90" mass="9490">MAALEEPAADGPPDGAGADDDVSHRSILACGAGAGFQQVPGTNMLRAIHFRARHTGGHRPMYKEFLGEVVVWLIPVVILVGLAYLITQPA</sequence>
<reference evidence="6 7" key="1">
    <citation type="submission" date="2021-01" db="EMBL/GenBank/DDBJ databases">
        <title>Whole genome shotgun sequence of Planotetraspora kaengkrachanensis NBRC 104272.</title>
        <authorList>
            <person name="Komaki H."/>
            <person name="Tamura T."/>
        </authorList>
    </citation>
    <scope>NUCLEOTIDE SEQUENCE [LARGE SCALE GENOMIC DNA]</scope>
    <source>
        <strain evidence="6 7">NBRC 104272</strain>
    </source>
</reference>
<dbReference type="Proteomes" id="UP000630097">
    <property type="component" value="Unassembled WGS sequence"/>
</dbReference>
<evidence type="ECO:0000256" key="4">
    <source>
        <dbReference type="SAM" id="MobiDB-lite"/>
    </source>
</evidence>
<feature type="region of interest" description="Disordered" evidence="4">
    <location>
        <begin position="1"/>
        <end position="22"/>
    </location>
</feature>
<protein>
    <submittedName>
        <fullName evidence="6">Uncharacterized protein</fullName>
    </submittedName>
</protein>
<evidence type="ECO:0000256" key="3">
    <source>
        <dbReference type="ARBA" id="ARBA00023136"/>
    </source>
</evidence>
<keyword evidence="3 5" id="KW-0472">Membrane</keyword>
<keyword evidence="5" id="KW-1133">Transmembrane helix</keyword>
<organism evidence="6 7">
    <name type="scientific">Planotetraspora kaengkrachanensis</name>
    <dbReference type="NCBI Taxonomy" id="575193"/>
    <lineage>
        <taxon>Bacteria</taxon>
        <taxon>Bacillati</taxon>
        <taxon>Actinomycetota</taxon>
        <taxon>Actinomycetes</taxon>
        <taxon>Streptosporangiales</taxon>
        <taxon>Streptosporangiaceae</taxon>
        <taxon>Planotetraspora</taxon>
    </lineage>
</organism>
<gene>
    <name evidence="6" type="ORF">Pka01_44340</name>
</gene>
<dbReference type="EMBL" id="BONV01000019">
    <property type="protein sequence ID" value="GIG81307.1"/>
    <property type="molecule type" value="Genomic_DNA"/>
</dbReference>
<feature type="transmembrane region" description="Helical" evidence="5">
    <location>
        <begin position="69"/>
        <end position="87"/>
    </location>
</feature>
<accession>A0A8J3PUK5</accession>
<proteinExistence type="predicted"/>
<dbReference type="InterPro" id="IPR036257">
    <property type="entry name" value="Cyt_c_oxidase_su2_TM_sf"/>
</dbReference>
<comment type="subcellular location">
    <subcellularLocation>
        <location evidence="1">Membrane</location>
    </subcellularLocation>
</comment>
<evidence type="ECO:0000256" key="5">
    <source>
        <dbReference type="SAM" id="Phobius"/>
    </source>
</evidence>
<keyword evidence="7" id="KW-1185">Reference proteome</keyword>
<evidence type="ECO:0000313" key="6">
    <source>
        <dbReference type="EMBL" id="GIG81307.1"/>
    </source>
</evidence>
<evidence type="ECO:0000256" key="1">
    <source>
        <dbReference type="ARBA" id="ARBA00004370"/>
    </source>
</evidence>
<comment type="caution">
    <text evidence="6">The sequence shown here is derived from an EMBL/GenBank/DDBJ whole genome shotgun (WGS) entry which is preliminary data.</text>
</comment>
<dbReference type="SUPFAM" id="SSF81464">
    <property type="entry name" value="Cytochrome c oxidase subunit II-like, transmembrane region"/>
    <property type="match status" value="1"/>
</dbReference>
<name>A0A8J3PUK5_9ACTN</name>
<dbReference type="GO" id="GO:0016020">
    <property type="term" value="C:membrane"/>
    <property type="evidence" value="ECO:0007669"/>
    <property type="project" value="UniProtKB-SubCell"/>
</dbReference>
<evidence type="ECO:0000313" key="7">
    <source>
        <dbReference type="Proteomes" id="UP000630097"/>
    </source>
</evidence>
<keyword evidence="2 5" id="KW-0812">Transmembrane</keyword>
<evidence type="ECO:0000256" key="2">
    <source>
        <dbReference type="ARBA" id="ARBA00022692"/>
    </source>
</evidence>
<dbReference type="AlphaFoldDB" id="A0A8J3PUK5"/>